<dbReference type="Proteomes" id="UP001295740">
    <property type="component" value="Unassembled WGS sequence"/>
</dbReference>
<feature type="domain" description="Enoyl reductase (ER)" evidence="3">
    <location>
        <begin position="1"/>
        <end position="275"/>
    </location>
</feature>
<evidence type="ECO:0000256" key="2">
    <source>
        <dbReference type="ARBA" id="ARBA00023002"/>
    </source>
</evidence>
<dbReference type="CDD" id="cd08249">
    <property type="entry name" value="enoyl_reductase_like"/>
    <property type="match status" value="1"/>
</dbReference>
<accession>A0AAI8VVL7</accession>
<dbReference type="Pfam" id="PF08240">
    <property type="entry name" value="ADH_N"/>
    <property type="match status" value="1"/>
</dbReference>
<dbReference type="Gene3D" id="3.90.180.10">
    <property type="entry name" value="Medium-chain alcohol dehydrogenases, catalytic domain"/>
    <property type="match status" value="1"/>
</dbReference>
<dbReference type="PANTHER" id="PTHR45348">
    <property type="entry name" value="HYPOTHETICAL OXIDOREDUCTASE (EUROFUNG)"/>
    <property type="match status" value="1"/>
</dbReference>
<name>A0AAI8VVL7_9PEZI</name>
<dbReference type="InterPro" id="IPR036291">
    <property type="entry name" value="NAD(P)-bd_dom_sf"/>
</dbReference>
<evidence type="ECO:0000313" key="5">
    <source>
        <dbReference type="Proteomes" id="UP001295740"/>
    </source>
</evidence>
<dbReference type="AlphaFoldDB" id="A0AAI8VVL7"/>
<dbReference type="SUPFAM" id="SSF50129">
    <property type="entry name" value="GroES-like"/>
    <property type="match status" value="1"/>
</dbReference>
<protein>
    <submittedName>
        <fullName evidence="4">Uu.00g075140.m01.CDS01</fullName>
    </submittedName>
</protein>
<keyword evidence="2" id="KW-0560">Oxidoreductase</keyword>
<dbReference type="SMART" id="SM00829">
    <property type="entry name" value="PKS_ER"/>
    <property type="match status" value="1"/>
</dbReference>
<evidence type="ECO:0000259" key="3">
    <source>
        <dbReference type="SMART" id="SM00829"/>
    </source>
</evidence>
<dbReference type="GO" id="GO:0016651">
    <property type="term" value="F:oxidoreductase activity, acting on NAD(P)H"/>
    <property type="evidence" value="ECO:0007669"/>
    <property type="project" value="InterPro"/>
</dbReference>
<comment type="caution">
    <text evidence="4">The sequence shown here is derived from an EMBL/GenBank/DDBJ whole genome shotgun (WGS) entry which is preliminary data.</text>
</comment>
<dbReference type="PANTHER" id="PTHR45348:SF2">
    <property type="entry name" value="ZINC-TYPE ALCOHOL DEHYDROGENASE-LIKE PROTEIN C2E1P3.01"/>
    <property type="match status" value="1"/>
</dbReference>
<dbReference type="InterPro" id="IPR047122">
    <property type="entry name" value="Trans-enoyl_RdTase-like"/>
</dbReference>
<dbReference type="EMBL" id="CAUWAG010000018">
    <property type="protein sequence ID" value="CAJ2511889.1"/>
    <property type="molecule type" value="Genomic_DNA"/>
</dbReference>
<dbReference type="SUPFAM" id="SSF51735">
    <property type="entry name" value="NAD(P)-binding Rossmann-fold domains"/>
    <property type="match status" value="1"/>
</dbReference>
<evidence type="ECO:0000313" key="4">
    <source>
        <dbReference type="EMBL" id="CAJ2511889.1"/>
    </source>
</evidence>
<dbReference type="InterPro" id="IPR013154">
    <property type="entry name" value="ADH-like_N"/>
</dbReference>
<sequence length="351" mass="36832">MLFPKAHELVIRNAAFAINPADYIKQVKGNMVFPWVKYPFVLGSDVAGEVVEVGSAVTRFRAGDRVVAYAASTDPGRNSNAKGGFQLYSLVCDNMAAPVPEGMALESAAVLPMGVTTASCALFGKDFLKLRRPGVAGAGAGPDKKTGSKEVVLVWGGSTSVGCNAIQLAVAAGYDVVTTCSPRNFNLVKSLGATQAFDYRSPTVVADIVAATAKRQVAGALAIGSLSGSKCMDVVARSQGKKFVAMVSYPVPDDPDAGTLTSAFCFVRGTASLMLKSQLTGVKQKFVFGSAIIHDDVGKALWEDFLPAALQEGRYVAAPEPQVVGHDLECLQANMDLLKRGVSAKKFVVTL</sequence>
<evidence type="ECO:0000256" key="1">
    <source>
        <dbReference type="ARBA" id="ARBA00008072"/>
    </source>
</evidence>
<dbReference type="InterPro" id="IPR020843">
    <property type="entry name" value="ER"/>
</dbReference>
<organism evidence="4 5">
    <name type="scientific">Anthostomella pinea</name>
    <dbReference type="NCBI Taxonomy" id="933095"/>
    <lineage>
        <taxon>Eukaryota</taxon>
        <taxon>Fungi</taxon>
        <taxon>Dikarya</taxon>
        <taxon>Ascomycota</taxon>
        <taxon>Pezizomycotina</taxon>
        <taxon>Sordariomycetes</taxon>
        <taxon>Xylariomycetidae</taxon>
        <taxon>Xylariales</taxon>
        <taxon>Xylariaceae</taxon>
        <taxon>Anthostomella</taxon>
    </lineage>
</organism>
<dbReference type="Gene3D" id="3.40.50.720">
    <property type="entry name" value="NAD(P)-binding Rossmann-like Domain"/>
    <property type="match status" value="1"/>
</dbReference>
<gene>
    <name evidence="4" type="ORF">KHLLAP_LOCUS12357</name>
</gene>
<dbReference type="InterPro" id="IPR011032">
    <property type="entry name" value="GroES-like_sf"/>
</dbReference>
<keyword evidence="5" id="KW-1185">Reference proteome</keyword>
<reference evidence="4" key="1">
    <citation type="submission" date="2023-10" db="EMBL/GenBank/DDBJ databases">
        <authorList>
            <person name="Hackl T."/>
        </authorList>
    </citation>
    <scope>NUCLEOTIDE SEQUENCE</scope>
</reference>
<comment type="similarity">
    <text evidence="1">Belongs to the zinc-containing alcohol dehydrogenase family.</text>
</comment>
<proteinExistence type="inferred from homology"/>